<dbReference type="Proteomes" id="UP000030747">
    <property type="component" value="Unassembled WGS sequence"/>
</dbReference>
<reference evidence="7" key="2">
    <citation type="submission" date="2013-10" db="EMBL/GenBank/DDBJ databases">
        <authorList>
            <person name="Aslett M."/>
        </authorList>
    </citation>
    <scope>NUCLEOTIDE SEQUENCE [LARGE SCALE GENOMIC DNA]</scope>
    <source>
        <strain evidence="7">Houghton</strain>
    </source>
</reference>
<dbReference type="SUPFAM" id="SSF51905">
    <property type="entry name" value="FAD/NAD(P)-binding domain"/>
    <property type="match status" value="1"/>
</dbReference>
<dbReference type="RefSeq" id="XP_013234133.1">
    <property type="nucleotide sequence ID" value="XM_013378679.1"/>
</dbReference>
<feature type="region of interest" description="Disordered" evidence="4">
    <location>
        <begin position="512"/>
        <end position="532"/>
    </location>
</feature>
<dbReference type="GeneID" id="25251853"/>
<keyword evidence="3" id="KW-0274">FAD</keyword>
<dbReference type="GO" id="GO:0030488">
    <property type="term" value="P:tRNA methylation"/>
    <property type="evidence" value="ECO:0007669"/>
    <property type="project" value="TreeGrafter"/>
</dbReference>
<evidence type="ECO:0000259" key="6">
    <source>
        <dbReference type="Pfam" id="PF01134"/>
    </source>
</evidence>
<sequence>MQQKRQQRLLLLLLLGLLALDTPSSHCVVEAAARQASTGYRSRCCSSASSRSSSSTVREAARTRIGAAAQTGSSPLAFVPSGTQTGISSTQAALCSSSSSSNTNNSSSSSSSSIKTRETVCGSRLFCAAGDHRGLSNWQQAPPAKQRLLLRRRLEQLQQQQREQQETDSRQRVLQRHIRSELERTSSDLLDCLADPEPQPQQQQQQQQQAAADLRDEQQRRRHRRAPALRPRSPAPHPQQQQQQQQQQQLAFDVVVVGGGHAGVEAGLAAARVGAPACVVTPGGPGAPGALACNPSVGGSGKSQLLQEADACGALLGRAADLAAVHWRVLNLSRGPAAWAPRAQLDRRRFAACMQRFAAALPGLVFLDAAAEDILTEPAPQQQQQQQQQRRQRVCGVRLADGREIRAAAVVLAAGTFLDAAVAVGSSKVAGGRMHSAAEAAAAADPRHPLRLQQQQQQRQQQQQQQLPPAICNVEPAAKGLAKALHRLGLQTTYFKTGTPARLLGSSVDFSKLERQPSDPTPRPFSGVHTPEQLRRRSKLWVNCFVGHTNKKTSEIVKLHLQSLPQHRGDQGRGVGPRYCPSIANKVLETSRKRHTLPELQPQIFELDF</sequence>
<feature type="compositionally biased region" description="Low complexity" evidence="4">
    <location>
        <begin position="96"/>
        <end position="113"/>
    </location>
</feature>
<evidence type="ECO:0000256" key="4">
    <source>
        <dbReference type="SAM" id="MobiDB-lite"/>
    </source>
</evidence>
<dbReference type="GO" id="GO:0050660">
    <property type="term" value="F:flavin adenine dinucleotide binding"/>
    <property type="evidence" value="ECO:0007669"/>
    <property type="project" value="InterPro"/>
</dbReference>
<keyword evidence="5" id="KW-0732">Signal</keyword>
<protein>
    <submittedName>
        <fullName evidence="7">Glucose inhibited division protein A, putative</fullName>
    </submittedName>
</protein>
<evidence type="ECO:0000256" key="2">
    <source>
        <dbReference type="ARBA" id="ARBA00022630"/>
    </source>
</evidence>
<dbReference type="Gene3D" id="3.50.50.60">
    <property type="entry name" value="FAD/NAD(P)-binding domain"/>
    <property type="match status" value="1"/>
</dbReference>
<reference evidence="7" key="1">
    <citation type="submission" date="2013-10" db="EMBL/GenBank/DDBJ databases">
        <title>Genomic analysis of the causative agents of coccidiosis in chickens.</title>
        <authorList>
            <person name="Reid A.J."/>
            <person name="Blake D."/>
            <person name="Billington K."/>
            <person name="Browne H."/>
            <person name="Dunn M."/>
            <person name="Hung S."/>
            <person name="Kawahara F."/>
            <person name="Miranda-Saavedra D."/>
            <person name="Mourier T."/>
            <person name="Nagra H."/>
            <person name="Otto T.D."/>
            <person name="Rawlings N."/>
            <person name="Sanchez A."/>
            <person name="Sanders M."/>
            <person name="Subramaniam C."/>
            <person name="Tay Y."/>
            <person name="Dear P."/>
            <person name="Doerig C."/>
            <person name="Gruber A."/>
            <person name="Parkinson J."/>
            <person name="Shirley M."/>
            <person name="Wan K.L."/>
            <person name="Berriman M."/>
            <person name="Tomley F."/>
            <person name="Pain A."/>
        </authorList>
    </citation>
    <scope>NUCLEOTIDE SEQUENCE [LARGE SCALE GENOMIC DNA]</scope>
    <source>
        <strain evidence="7">Houghton</strain>
    </source>
</reference>
<accession>U6L2G2</accession>
<feature type="chain" id="PRO_5004672095" evidence="5">
    <location>
        <begin position="28"/>
        <end position="609"/>
    </location>
</feature>
<keyword evidence="2" id="KW-0285">Flavoprotein</keyword>
<evidence type="ECO:0000256" key="5">
    <source>
        <dbReference type="SAM" id="SignalP"/>
    </source>
</evidence>
<organism evidence="7 8">
    <name type="scientific">Eimeria tenella</name>
    <name type="common">Coccidian parasite</name>
    <dbReference type="NCBI Taxonomy" id="5802"/>
    <lineage>
        <taxon>Eukaryota</taxon>
        <taxon>Sar</taxon>
        <taxon>Alveolata</taxon>
        <taxon>Apicomplexa</taxon>
        <taxon>Conoidasida</taxon>
        <taxon>Coccidia</taxon>
        <taxon>Eucoccidiorida</taxon>
        <taxon>Eimeriorina</taxon>
        <taxon>Eimeriidae</taxon>
        <taxon>Eimeria</taxon>
    </lineage>
</organism>
<proteinExistence type="predicted"/>
<dbReference type="OrthoDB" id="354795at2759"/>
<feature type="region of interest" description="Disordered" evidence="4">
    <location>
        <begin position="191"/>
        <end position="248"/>
    </location>
</feature>
<evidence type="ECO:0000256" key="1">
    <source>
        <dbReference type="ARBA" id="ARBA00001974"/>
    </source>
</evidence>
<dbReference type="InterPro" id="IPR036188">
    <property type="entry name" value="FAD/NAD-bd_sf"/>
</dbReference>
<feature type="signal peptide" evidence="5">
    <location>
        <begin position="1"/>
        <end position="27"/>
    </location>
</feature>
<dbReference type="InterPro" id="IPR040131">
    <property type="entry name" value="MnmG_N"/>
</dbReference>
<feature type="region of interest" description="Disordered" evidence="4">
    <location>
        <begin position="95"/>
        <end position="114"/>
    </location>
</feature>
<feature type="domain" description="MnmG N-terminal" evidence="6">
    <location>
        <begin position="473"/>
        <end position="596"/>
    </location>
</feature>
<dbReference type="VEuPathDB" id="ToxoDB:ETH_00013440"/>
<feature type="compositionally biased region" description="Low complexity" evidence="4">
    <location>
        <begin position="193"/>
        <end position="212"/>
    </location>
</feature>
<dbReference type="AlphaFoldDB" id="U6L2G2"/>
<evidence type="ECO:0000256" key="3">
    <source>
        <dbReference type="ARBA" id="ARBA00022827"/>
    </source>
</evidence>
<keyword evidence="8" id="KW-1185">Reference proteome</keyword>
<feature type="domain" description="MnmG N-terminal" evidence="6">
    <location>
        <begin position="253"/>
        <end position="442"/>
    </location>
</feature>
<feature type="compositionally biased region" description="Low complexity" evidence="4">
    <location>
        <begin position="228"/>
        <end position="248"/>
    </location>
</feature>
<name>U6L2G2_EIMTE</name>
<feature type="region of interest" description="Disordered" evidence="4">
    <location>
        <begin position="437"/>
        <end position="468"/>
    </location>
</feature>
<evidence type="ECO:0000313" key="7">
    <source>
        <dbReference type="EMBL" id="CDJ43383.1"/>
    </source>
</evidence>
<dbReference type="Pfam" id="PF01134">
    <property type="entry name" value="GIDA"/>
    <property type="match status" value="2"/>
</dbReference>
<dbReference type="PANTHER" id="PTHR11806">
    <property type="entry name" value="GLUCOSE INHIBITED DIVISION PROTEIN A"/>
    <property type="match status" value="1"/>
</dbReference>
<dbReference type="VEuPathDB" id="ToxoDB:ETH2_1518800"/>
<feature type="compositionally biased region" description="Low complexity" evidence="4">
    <location>
        <begin position="451"/>
        <end position="467"/>
    </location>
</feature>
<evidence type="ECO:0000313" key="8">
    <source>
        <dbReference type="Proteomes" id="UP000030747"/>
    </source>
</evidence>
<comment type="cofactor">
    <cofactor evidence="1">
        <name>FAD</name>
        <dbReference type="ChEBI" id="CHEBI:57692"/>
    </cofactor>
</comment>
<gene>
    <name evidence="7" type="ORF">ETH_00013440</name>
</gene>
<dbReference type="PANTHER" id="PTHR11806:SF0">
    <property type="entry name" value="PROTEIN MTO1 HOMOLOG, MITOCHONDRIAL"/>
    <property type="match status" value="1"/>
</dbReference>
<dbReference type="EMBL" id="HG675764">
    <property type="protein sequence ID" value="CDJ43383.1"/>
    <property type="molecule type" value="Genomic_DNA"/>
</dbReference>
<dbReference type="InterPro" id="IPR002218">
    <property type="entry name" value="MnmG-rel"/>
</dbReference>
<dbReference type="GO" id="GO:0002098">
    <property type="term" value="P:tRNA wobble uridine modification"/>
    <property type="evidence" value="ECO:0007669"/>
    <property type="project" value="TreeGrafter"/>
</dbReference>